<dbReference type="Pfam" id="PF04101">
    <property type="entry name" value="Glyco_tran_28_C"/>
    <property type="match status" value="1"/>
</dbReference>
<dbReference type="GO" id="GO:0009252">
    <property type="term" value="P:peptidoglycan biosynthetic process"/>
    <property type="evidence" value="ECO:0007669"/>
    <property type="project" value="UniProtKB-UniRule"/>
</dbReference>
<gene>
    <name evidence="10" type="primary">murG</name>
    <name evidence="13" type="ORF">HX89_05930</name>
</gene>
<evidence type="ECO:0000256" key="5">
    <source>
        <dbReference type="ARBA" id="ARBA00022960"/>
    </source>
</evidence>
<dbReference type="CDD" id="cd03785">
    <property type="entry name" value="GT28_MurG"/>
    <property type="match status" value="1"/>
</dbReference>
<keyword evidence="9 10" id="KW-0961">Cell wall biogenesis/degradation</keyword>
<dbReference type="InterPro" id="IPR007235">
    <property type="entry name" value="Glyco_trans_28_C"/>
</dbReference>
<dbReference type="InterPro" id="IPR004276">
    <property type="entry name" value="GlycoTrans_28_N"/>
</dbReference>
<comment type="similarity">
    <text evidence="10">Belongs to the glycosyltransferase 28 family. MurG subfamily.</text>
</comment>
<comment type="subcellular location">
    <subcellularLocation>
        <location evidence="10">Cell membrane</location>
        <topology evidence="10">Peripheral membrane protein</topology>
        <orientation evidence="10">Cytoplasmic side</orientation>
    </subcellularLocation>
</comment>
<comment type="caution">
    <text evidence="10">Lacks conserved residue(s) required for the propagation of feature annotation.</text>
</comment>
<evidence type="ECO:0000256" key="6">
    <source>
        <dbReference type="ARBA" id="ARBA00022984"/>
    </source>
</evidence>
<dbReference type="PANTHER" id="PTHR21015:SF22">
    <property type="entry name" value="GLYCOSYLTRANSFERASE"/>
    <property type="match status" value="1"/>
</dbReference>
<dbReference type="HOGENOM" id="CLU_037404_1_0_11"/>
<dbReference type="RefSeq" id="WP_038567739.1">
    <property type="nucleotide sequence ID" value="NZ_CP008889.1"/>
</dbReference>
<evidence type="ECO:0000256" key="9">
    <source>
        <dbReference type="ARBA" id="ARBA00023316"/>
    </source>
</evidence>
<comment type="pathway">
    <text evidence="10">Cell wall biogenesis; peptidoglycan biosynthesis.</text>
</comment>
<dbReference type="HAMAP" id="MF_00033">
    <property type="entry name" value="MurG"/>
    <property type="match status" value="1"/>
</dbReference>
<keyword evidence="7 10" id="KW-0472">Membrane</keyword>
<keyword evidence="1 10" id="KW-1003">Cell membrane</keyword>
<dbReference type="PANTHER" id="PTHR21015">
    <property type="entry name" value="UDP-N-ACETYLGLUCOSAMINE--N-ACETYLMURAMYL-(PENTAPEPTIDE) PYROPHOSPHORYL-UNDECAPRENOL N-ACETYLGLUCOSAMINE TRANSFERASE 1"/>
    <property type="match status" value="1"/>
</dbReference>
<protein>
    <recommendedName>
        <fullName evidence="10">UDP-N-acetylglucosamine--N-acetylmuramyl-(pentapeptide) pyrophosphoryl-undecaprenol N-acetylglucosamine transferase</fullName>
        <ecNumber evidence="10">2.4.1.227</ecNumber>
    </recommendedName>
    <alternativeName>
        <fullName evidence="10">Undecaprenyl-PP-MurNAc-pentapeptide-UDPGlcNAc GlcNAc transferase</fullName>
    </alternativeName>
</protein>
<dbReference type="UniPathway" id="UPA00219"/>
<dbReference type="Gene3D" id="3.40.50.2000">
    <property type="entry name" value="Glycogen Phosphorylase B"/>
    <property type="match status" value="2"/>
</dbReference>
<dbReference type="GO" id="GO:0071555">
    <property type="term" value="P:cell wall organization"/>
    <property type="evidence" value="ECO:0007669"/>
    <property type="project" value="UniProtKB-KW"/>
</dbReference>
<keyword evidence="8 10" id="KW-0131">Cell cycle</keyword>
<evidence type="ECO:0000256" key="4">
    <source>
        <dbReference type="ARBA" id="ARBA00022679"/>
    </source>
</evidence>
<dbReference type="InterPro" id="IPR006009">
    <property type="entry name" value="GlcNAc_MurG"/>
</dbReference>
<feature type="binding site" evidence="10">
    <location>
        <position position="198"/>
    </location>
    <ligand>
        <name>UDP-N-acetyl-alpha-D-glucosamine</name>
        <dbReference type="ChEBI" id="CHEBI:57705"/>
    </ligand>
</feature>
<dbReference type="Pfam" id="PF03033">
    <property type="entry name" value="Glyco_transf_28"/>
    <property type="match status" value="1"/>
</dbReference>
<keyword evidence="14" id="KW-1185">Reference proteome</keyword>
<comment type="catalytic activity">
    <reaction evidence="10">
        <text>di-trans,octa-cis-undecaprenyl diphospho-N-acetyl-alpha-D-muramoyl-L-alanyl-D-glutamyl-meso-2,6-diaminopimeloyl-D-alanyl-D-alanine + UDP-N-acetyl-alpha-D-glucosamine = di-trans,octa-cis-undecaprenyl diphospho-[N-acetyl-alpha-D-glucosaminyl-(1-&gt;4)]-N-acetyl-alpha-D-muramoyl-L-alanyl-D-glutamyl-meso-2,6-diaminopimeloyl-D-alanyl-D-alanine + UDP + H(+)</text>
        <dbReference type="Rhea" id="RHEA:31227"/>
        <dbReference type="ChEBI" id="CHEBI:15378"/>
        <dbReference type="ChEBI" id="CHEBI:57705"/>
        <dbReference type="ChEBI" id="CHEBI:58223"/>
        <dbReference type="ChEBI" id="CHEBI:61387"/>
        <dbReference type="ChEBI" id="CHEBI:61388"/>
        <dbReference type="EC" id="2.4.1.227"/>
    </reaction>
</comment>
<evidence type="ECO:0000259" key="11">
    <source>
        <dbReference type="Pfam" id="PF03033"/>
    </source>
</evidence>
<keyword evidence="3 10" id="KW-0328">Glycosyltransferase</keyword>
<feature type="binding site" evidence="10">
    <location>
        <position position="127"/>
    </location>
    <ligand>
        <name>UDP-N-acetyl-alpha-D-glucosamine</name>
        <dbReference type="ChEBI" id="CHEBI:57705"/>
    </ligand>
</feature>
<dbReference type="GO" id="GO:0005975">
    <property type="term" value="P:carbohydrate metabolic process"/>
    <property type="evidence" value="ECO:0007669"/>
    <property type="project" value="InterPro"/>
</dbReference>
<proteinExistence type="inferred from homology"/>
<evidence type="ECO:0000256" key="2">
    <source>
        <dbReference type="ARBA" id="ARBA00022618"/>
    </source>
</evidence>
<reference evidence="13 14" key="1">
    <citation type="submission" date="2014-07" db="EMBL/GenBank/DDBJ databases">
        <title>Genome Sequencing of Dermacoccus nishinomiyaensis.</title>
        <authorList>
            <person name="Hong K.W."/>
            <person name="Chan K.G."/>
        </authorList>
    </citation>
    <scope>NUCLEOTIDE SEQUENCE [LARGE SCALE GENOMIC DNA]</scope>
    <source>
        <strain evidence="13 14">M25</strain>
    </source>
</reference>
<accession>A0A075JKD2</accession>
<dbReference type="eggNOG" id="COG0707">
    <property type="taxonomic scope" value="Bacteria"/>
</dbReference>
<dbReference type="GO" id="GO:0005886">
    <property type="term" value="C:plasma membrane"/>
    <property type="evidence" value="ECO:0007669"/>
    <property type="project" value="UniProtKB-SubCell"/>
</dbReference>
<keyword evidence="5 10" id="KW-0133">Cell shape</keyword>
<keyword evidence="6 10" id="KW-0573">Peptidoglycan synthesis</keyword>
<sequence length="366" mass="38251">MTLERVLLAGGGTAGHVLPLLATVQEITDRHTEAVITVVGSPGGIEERLVPERGFTLSYVPKVAFPRRPNADALRFPAAFRGALRQAEALVAERRPQVVVGFGGYVSTPIYLAARKAGIPIVIHEQNARPGLANKLGVRWAAHTATTFPGTPLAGAEVVGMPLRREIRELRPAMLRAEAMTYFGLEPGRPTLVITGGSLGAASLNEAFAAAAPALREAGVQVLHITGRGKGFEAPATASGPRYVVEEYCDRMDLAYAVADLVVTRSGAGMVSELSTLAIPAIYVPLPIGNGEQRLNATDVVEAGGALLVDNGDVDAAWVERVVIPLVTDADELARMRAAAGSRGHADGAARLVDLVEDAAATGGRA</sequence>
<evidence type="ECO:0000256" key="8">
    <source>
        <dbReference type="ARBA" id="ARBA00023306"/>
    </source>
</evidence>
<feature type="binding site" evidence="10">
    <location>
        <position position="293"/>
    </location>
    <ligand>
        <name>UDP-N-acetyl-alpha-D-glucosamine</name>
        <dbReference type="ChEBI" id="CHEBI:57705"/>
    </ligand>
</feature>
<keyword evidence="2 10" id="KW-0132">Cell division</keyword>
<feature type="binding site" evidence="10">
    <location>
        <begin position="13"/>
        <end position="15"/>
    </location>
    <ligand>
        <name>UDP-N-acetyl-alpha-D-glucosamine</name>
        <dbReference type="ChEBI" id="CHEBI:57705"/>
    </ligand>
</feature>
<evidence type="ECO:0000259" key="12">
    <source>
        <dbReference type="Pfam" id="PF04101"/>
    </source>
</evidence>
<dbReference type="SUPFAM" id="SSF53756">
    <property type="entry name" value="UDP-Glycosyltransferase/glycogen phosphorylase"/>
    <property type="match status" value="1"/>
</dbReference>
<dbReference type="KEGG" id="dni:HX89_05930"/>
<feature type="domain" description="Glycosyl transferase family 28 C-terminal" evidence="12">
    <location>
        <begin position="191"/>
        <end position="351"/>
    </location>
</feature>
<evidence type="ECO:0000256" key="3">
    <source>
        <dbReference type="ARBA" id="ARBA00022676"/>
    </source>
</evidence>
<evidence type="ECO:0000256" key="10">
    <source>
        <dbReference type="HAMAP-Rule" id="MF_00033"/>
    </source>
</evidence>
<dbReference type="EC" id="2.4.1.227" evidence="10"/>
<feature type="domain" description="Glycosyltransferase family 28 N-terminal" evidence="11">
    <location>
        <begin position="6"/>
        <end position="145"/>
    </location>
</feature>
<dbReference type="GO" id="GO:0050511">
    <property type="term" value="F:undecaprenyldiphospho-muramoylpentapeptide beta-N-acetylglucosaminyltransferase activity"/>
    <property type="evidence" value="ECO:0007669"/>
    <property type="project" value="UniProtKB-UniRule"/>
</dbReference>
<dbReference type="GO" id="GO:0051301">
    <property type="term" value="P:cell division"/>
    <property type="evidence" value="ECO:0007669"/>
    <property type="project" value="UniProtKB-KW"/>
</dbReference>
<dbReference type="EMBL" id="CP008889">
    <property type="protein sequence ID" value="AIF40553.1"/>
    <property type="molecule type" value="Genomic_DNA"/>
</dbReference>
<evidence type="ECO:0000313" key="13">
    <source>
        <dbReference type="EMBL" id="AIF40553.1"/>
    </source>
</evidence>
<comment type="function">
    <text evidence="10">Cell wall formation. Catalyzes the transfer of a GlcNAc subunit on undecaprenyl-pyrophosphoryl-MurNAc-pentapeptide (lipid intermediate I) to form undecaprenyl-pyrophosphoryl-MurNAc-(pentapeptide)GlcNAc (lipid intermediate II).</text>
</comment>
<dbReference type="GeneID" id="41840715"/>
<evidence type="ECO:0000313" key="14">
    <source>
        <dbReference type="Proteomes" id="UP000027986"/>
    </source>
</evidence>
<dbReference type="NCBIfam" id="TIGR01133">
    <property type="entry name" value="murG"/>
    <property type="match status" value="1"/>
</dbReference>
<organism evidence="13 14">
    <name type="scientific">Dermacoccus nishinomiyaensis</name>
    <dbReference type="NCBI Taxonomy" id="1274"/>
    <lineage>
        <taxon>Bacteria</taxon>
        <taxon>Bacillati</taxon>
        <taxon>Actinomycetota</taxon>
        <taxon>Actinomycetes</taxon>
        <taxon>Micrococcales</taxon>
        <taxon>Dermacoccaceae</taxon>
        <taxon>Dermacoccus</taxon>
    </lineage>
</organism>
<evidence type="ECO:0000256" key="1">
    <source>
        <dbReference type="ARBA" id="ARBA00022475"/>
    </source>
</evidence>
<dbReference type="GO" id="GO:0008360">
    <property type="term" value="P:regulation of cell shape"/>
    <property type="evidence" value="ECO:0007669"/>
    <property type="project" value="UniProtKB-KW"/>
</dbReference>
<dbReference type="OrthoDB" id="9808936at2"/>
<name>A0A075JKD2_9MICO</name>
<dbReference type="GO" id="GO:0051991">
    <property type="term" value="F:UDP-N-acetyl-D-glucosamine:N-acetylmuramoyl-L-alanyl-D-glutamyl-meso-2,6-diaminopimelyl-D-alanyl-D-alanine-diphosphoundecaprenol 4-beta-N-acetylglucosaminlytransferase activity"/>
    <property type="evidence" value="ECO:0007669"/>
    <property type="project" value="RHEA"/>
</dbReference>
<evidence type="ECO:0000256" key="7">
    <source>
        <dbReference type="ARBA" id="ARBA00023136"/>
    </source>
</evidence>
<dbReference type="Proteomes" id="UP000027986">
    <property type="component" value="Chromosome"/>
</dbReference>
<feature type="binding site" evidence="10">
    <location>
        <position position="164"/>
    </location>
    <ligand>
        <name>UDP-N-acetyl-alpha-D-glucosamine</name>
        <dbReference type="ChEBI" id="CHEBI:57705"/>
    </ligand>
</feature>
<dbReference type="AlphaFoldDB" id="A0A075JKD2"/>
<keyword evidence="4 10" id="KW-0808">Transferase</keyword>